<feature type="region of interest" description="Disordered" evidence="2">
    <location>
        <begin position="20"/>
        <end position="60"/>
    </location>
</feature>
<evidence type="ECO:0000313" key="3">
    <source>
        <dbReference type="EMBL" id="JAT75920.1"/>
    </source>
</evidence>
<dbReference type="PANTHER" id="PTHR31096">
    <property type="entry name" value="ACT DOMAIN-CONTAINING PROTEIN ACR4-RELATED"/>
    <property type="match status" value="1"/>
</dbReference>
<keyword evidence="1" id="KW-0677">Repeat</keyword>
<gene>
    <name evidence="3" type="ORF">g.48029</name>
</gene>
<sequence>MTMPASLALSFRPGSLAQAPGFRRSLSTHPQWRAPAPPCPWRQGHPARAPGPRRTTCRSEDADADMCMPAFVTVDNEREESSTVLEVEIKDYPGLLRIIAWVLNGLDLVAENAVVSTDAEGIAHNTFWLTSLSGNKLKDKTAEMLADQVRDYLMYCTHQSDVKAATEFTSGPITISNSEDKEHSVIHVREDNPSPGFLLEVASALTGLNTQIQQGVIQGTGNCENKDTSLGCDARLFKFWVKSSTGEKLNYEQASALLFTLNVVLGNYLNPLTPPDAALEATNNTSTA</sequence>
<protein>
    <recommendedName>
        <fullName evidence="4">ACT domain-containing protein</fullName>
    </recommendedName>
</protein>
<dbReference type="EMBL" id="GDKF01002702">
    <property type="protein sequence ID" value="JAT75920.1"/>
    <property type="molecule type" value="Transcribed_RNA"/>
</dbReference>
<evidence type="ECO:0000256" key="1">
    <source>
        <dbReference type="ARBA" id="ARBA00022737"/>
    </source>
</evidence>
<reference evidence="3" key="1">
    <citation type="submission" date="2015-08" db="EMBL/GenBank/DDBJ databases">
        <authorList>
            <person name="Babu N.S."/>
            <person name="Beckwith C.J."/>
            <person name="Beseler K.G."/>
            <person name="Brison A."/>
            <person name="Carone J.V."/>
            <person name="Caskin T.P."/>
            <person name="Diamond M."/>
            <person name="Durham M.E."/>
            <person name="Foxe J.M."/>
            <person name="Go M."/>
            <person name="Henderson B.A."/>
            <person name="Jones I.B."/>
            <person name="McGettigan J.A."/>
            <person name="Micheletti S.J."/>
            <person name="Nasrallah M.E."/>
            <person name="Ortiz D."/>
            <person name="Piller C.R."/>
            <person name="Privatt S.R."/>
            <person name="Schneider S.L."/>
            <person name="Sharp S."/>
            <person name="Smith T.C."/>
            <person name="Stanton J.D."/>
            <person name="Ullery H.E."/>
            <person name="Wilson R.J."/>
            <person name="Serrano M.G."/>
            <person name="Buck G."/>
            <person name="Lee V."/>
            <person name="Wang Y."/>
            <person name="Carvalho R."/>
            <person name="Voegtly L."/>
            <person name="Shi R."/>
            <person name="Duckworth R."/>
            <person name="Johnson A."/>
            <person name="Loviza R."/>
            <person name="Walstead R."/>
            <person name="Shah Z."/>
            <person name="Kiflezghi M."/>
            <person name="Wade K."/>
            <person name="Ball S.L."/>
            <person name="Bradley K.W."/>
            <person name="Asai D.J."/>
            <person name="Bowman C.A."/>
            <person name="Russell D.A."/>
            <person name="Pope W.H."/>
            <person name="Jacobs-Sera D."/>
            <person name="Hendrix R.W."/>
            <person name="Hatfull G.F."/>
        </authorList>
    </citation>
    <scope>NUCLEOTIDE SEQUENCE</scope>
</reference>
<dbReference type="AlphaFoldDB" id="A0A1D2A9P5"/>
<name>A0A1D2A9P5_AUXPR</name>
<proteinExistence type="predicted"/>
<accession>A0A1D2A9P5</accession>
<organism evidence="3">
    <name type="scientific">Auxenochlorella protothecoides</name>
    <name type="common">Green microalga</name>
    <name type="synonym">Chlorella protothecoides</name>
    <dbReference type="NCBI Taxonomy" id="3075"/>
    <lineage>
        <taxon>Eukaryota</taxon>
        <taxon>Viridiplantae</taxon>
        <taxon>Chlorophyta</taxon>
        <taxon>core chlorophytes</taxon>
        <taxon>Trebouxiophyceae</taxon>
        <taxon>Chlorellales</taxon>
        <taxon>Chlorellaceae</taxon>
        <taxon>Auxenochlorella</taxon>
    </lineage>
</organism>
<evidence type="ECO:0008006" key="4">
    <source>
        <dbReference type="Google" id="ProtNLM"/>
    </source>
</evidence>
<dbReference type="PANTHER" id="PTHR31096:SF60">
    <property type="entry name" value="ACT DOMAIN-CONTAINING PROTEIN ACR12"/>
    <property type="match status" value="1"/>
</dbReference>
<dbReference type="InterPro" id="IPR040217">
    <property type="entry name" value="ACR1-12"/>
</dbReference>
<evidence type="ECO:0000256" key="2">
    <source>
        <dbReference type="SAM" id="MobiDB-lite"/>
    </source>
</evidence>